<gene>
    <name evidence="1" type="ORF">SaccyDRAFT_3066</name>
</gene>
<dbReference type="RefSeq" id="WP_005457324.1">
    <property type="nucleotide sequence ID" value="NZ_CM001440.1"/>
</dbReference>
<dbReference type="STRING" id="882082.SaccyDRAFT_3066"/>
<dbReference type="OrthoDB" id="3554114at2"/>
<dbReference type="InterPro" id="IPR000415">
    <property type="entry name" value="Nitroreductase-like"/>
</dbReference>
<reference evidence="1 2" key="1">
    <citation type="submission" date="2011-11" db="EMBL/GenBank/DDBJ databases">
        <title>The Noncontiguous Finished sequence of Saccharomonospora cyanea NA-134.</title>
        <authorList>
            <consortium name="US DOE Joint Genome Institute"/>
            <person name="Lucas S."/>
            <person name="Han J."/>
            <person name="Lapidus A."/>
            <person name="Cheng J.-F."/>
            <person name="Goodwin L."/>
            <person name="Pitluck S."/>
            <person name="Peters L."/>
            <person name="Ovchinnikova G."/>
            <person name="Lu M."/>
            <person name="Detter J.C."/>
            <person name="Han C."/>
            <person name="Tapia R."/>
            <person name="Land M."/>
            <person name="Hauser L."/>
            <person name="Kyrpides N."/>
            <person name="Ivanova N."/>
            <person name="Pagani I."/>
            <person name="Brambilla E.-M."/>
            <person name="Klenk H.-P."/>
            <person name="Woyke T."/>
        </authorList>
    </citation>
    <scope>NUCLEOTIDE SEQUENCE [LARGE SCALE GENOMIC DNA]</scope>
    <source>
        <strain evidence="1 2">NA-134</strain>
    </source>
</reference>
<protein>
    <recommendedName>
        <fullName evidence="3">Nitroreductase family protein</fullName>
    </recommendedName>
</protein>
<organism evidence="1 2">
    <name type="scientific">Saccharomonospora cyanea NA-134</name>
    <dbReference type="NCBI Taxonomy" id="882082"/>
    <lineage>
        <taxon>Bacteria</taxon>
        <taxon>Bacillati</taxon>
        <taxon>Actinomycetota</taxon>
        <taxon>Actinomycetes</taxon>
        <taxon>Pseudonocardiales</taxon>
        <taxon>Pseudonocardiaceae</taxon>
        <taxon>Saccharomonospora</taxon>
    </lineage>
</organism>
<keyword evidence="2" id="KW-1185">Reference proteome</keyword>
<proteinExistence type="predicted"/>
<dbReference type="HOGENOM" id="CLU_051479_4_0_11"/>
<dbReference type="Proteomes" id="UP000002791">
    <property type="component" value="Chromosome"/>
</dbReference>
<dbReference type="Gene3D" id="3.40.109.10">
    <property type="entry name" value="NADH Oxidase"/>
    <property type="match status" value="1"/>
</dbReference>
<evidence type="ECO:0000313" key="1">
    <source>
        <dbReference type="EMBL" id="EHR61905.1"/>
    </source>
</evidence>
<dbReference type="EMBL" id="CM001440">
    <property type="protein sequence ID" value="EHR61905.1"/>
    <property type="molecule type" value="Genomic_DNA"/>
</dbReference>
<evidence type="ECO:0000313" key="2">
    <source>
        <dbReference type="Proteomes" id="UP000002791"/>
    </source>
</evidence>
<name>H5XJY8_9PSEU</name>
<dbReference type="eggNOG" id="COG0778">
    <property type="taxonomic scope" value="Bacteria"/>
</dbReference>
<evidence type="ECO:0008006" key="3">
    <source>
        <dbReference type="Google" id="ProtNLM"/>
    </source>
</evidence>
<sequence length="256" mass="27385">MTVGPPVLSLAGHTWSEQEKGVLSRAATHAHRCGLAEPWTVRVHGHRVEIAENLPAPLRDHAGANRNGVIACGCALTVVVCAVRVLGWAPEVVFFGDPERAELVATVVANRRHRPSPVDISQFRAVFEQRRHHAPLDPRDPAALDPAVCDAIVRAASTADARVVPVAAVVAAHRKRGLEPGLLVLTATDGRRGQLVAGVALQRAWLAATVFGLTAHPVVEPFEMREFRQRMVRHTGVDGSPQSLLVLGRPPSTSGA</sequence>
<accession>H5XJY8</accession>
<dbReference type="AlphaFoldDB" id="H5XJY8"/>
<dbReference type="GO" id="GO:0016491">
    <property type="term" value="F:oxidoreductase activity"/>
    <property type="evidence" value="ECO:0007669"/>
    <property type="project" value="InterPro"/>
</dbReference>